<evidence type="ECO:0000313" key="5">
    <source>
        <dbReference type="Proteomes" id="UP000037151"/>
    </source>
</evidence>
<protein>
    <recommendedName>
        <fullName evidence="6">DUF11 domain-containing protein</fullName>
    </recommendedName>
</protein>
<feature type="transmembrane region" description="Helical" evidence="2">
    <location>
        <begin position="488"/>
        <end position="507"/>
    </location>
</feature>
<reference evidence="5" key="1">
    <citation type="submission" date="2014-07" db="EMBL/GenBank/DDBJ databases">
        <title>Genome sequencing of plant-pathogenic Streptomyces species.</title>
        <authorList>
            <person name="Harrison J."/>
            <person name="Sapp M."/>
            <person name="Thwaites R."/>
            <person name="Studholme D.J."/>
        </authorList>
    </citation>
    <scope>NUCLEOTIDE SEQUENCE [LARGE SCALE GENOMIC DNA]</scope>
    <source>
        <strain evidence="5">NCPPB 4445</strain>
    </source>
</reference>
<evidence type="ECO:0008006" key="6">
    <source>
        <dbReference type="Google" id="ProtNLM"/>
    </source>
</evidence>
<dbReference type="EMBL" id="JPPY01000116">
    <property type="protein sequence ID" value="KND34022.1"/>
    <property type="molecule type" value="Genomic_DNA"/>
</dbReference>
<name>A0A0L0K7D9_9ACTN</name>
<dbReference type="RefSeq" id="WP_050371468.1">
    <property type="nucleotide sequence ID" value="NZ_KQ257820.1"/>
</dbReference>
<proteinExistence type="predicted"/>
<accession>A0A0L0K7D9</accession>
<feature type="region of interest" description="Disordered" evidence="1">
    <location>
        <begin position="304"/>
        <end position="344"/>
    </location>
</feature>
<feature type="signal peptide" evidence="3">
    <location>
        <begin position="1"/>
        <end position="46"/>
    </location>
</feature>
<dbReference type="OrthoDB" id="4222975at2"/>
<sequence length="519" mass="52673">MIIRFPLCDEHTGAPAPRAASVLVRRAVLPLVLACTALSTCWPTHAAPAAAPADGTGRKGLVLRVIVNKRPGTGAVDPGIRTGHTVLKEYRLTNKGGADLHDVHVYDPGMKGARIVCAGGADKVRLLPGLTSTTCTAQGSAQKGRRIAQATASGRIPSLNAPVRATARSGYAGVGGTLALNQRATVAAPAGPDDPARVTLKYSLTNTGNLPVHGVRITDRTLAPQGVSCAEGTSVLRQVAPGRTVHCTVRLRLDPGSQVSEGFAEGSDRTSTLDHKGRLIGAPMLRAHSSLRFGVPYEQSAGDVVTPVPMPLGAQTDPEPATGEDEAPSSGTSVPDETSENSAAFSTGAAQGVAPGEVPATGYDDVPAVVPGFLPGEVPGGYLPGIPSTHPSGSQVPGELPAFSLVPPGHPNDPGSHHTGSPASSTPGSHEADSPVTGSHPPASHGPARSTQVPDPYDLGATASEDPGSATPKGASSLGWFGIPRNTFLIGAVLLGASAVTGAVLFLRRRNGGPDDMAF</sequence>
<gene>
    <name evidence="4" type="ORF">IQ63_17570</name>
</gene>
<dbReference type="PATRIC" id="fig|42234.21.peg.3620"/>
<feature type="chain" id="PRO_5005542191" description="DUF11 domain-containing protein" evidence="3">
    <location>
        <begin position="47"/>
        <end position="519"/>
    </location>
</feature>
<comment type="caution">
    <text evidence="4">The sequence shown here is derived from an EMBL/GenBank/DDBJ whole genome shotgun (WGS) entry which is preliminary data.</text>
</comment>
<keyword evidence="2" id="KW-0812">Transmembrane</keyword>
<evidence type="ECO:0000256" key="2">
    <source>
        <dbReference type="SAM" id="Phobius"/>
    </source>
</evidence>
<dbReference type="AlphaFoldDB" id="A0A0L0K7D9"/>
<evidence type="ECO:0000256" key="3">
    <source>
        <dbReference type="SAM" id="SignalP"/>
    </source>
</evidence>
<dbReference type="Proteomes" id="UP000037151">
    <property type="component" value="Unassembled WGS sequence"/>
</dbReference>
<evidence type="ECO:0000313" key="4">
    <source>
        <dbReference type="EMBL" id="KND34022.1"/>
    </source>
</evidence>
<evidence type="ECO:0000256" key="1">
    <source>
        <dbReference type="SAM" id="MobiDB-lite"/>
    </source>
</evidence>
<feature type="compositionally biased region" description="Polar residues" evidence="1">
    <location>
        <begin position="329"/>
        <end position="344"/>
    </location>
</feature>
<feature type="region of interest" description="Disordered" evidence="1">
    <location>
        <begin position="384"/>
        <end position="473"/>
    </location>
</feature>
<feature type="compositionally biased region" description="Polar residues" evidence="1">
    <location>
        <begin position="418"/>
        <end position="428"/>
    </location>
</feature>
<keyword evidence="3" id="KW-0732">Signal</keyword>
<keyword evidence="2" id="KW-0472">Membrane</keyword>
<keyword evidence="2" id="KW-1133">Transmembrane helix</keyword>
<organism evidence="4 5">
    <name type="scientific">Streptomyces acidiscabies</name>
    <dbReference type="NCBI Taxonomy" id="42234"/>
    <lineage>
        <taxon>Bacteria</taxon>
        <taxon>Bacillati</taxon>
        <taxon>Actinomycetota</taxon>
        <taxon>Actinomycetes</taxon>
        <taxon>Kitasatosporales</taxon>
        <taxon>Streptomycetaceae</taxon>
        <taxon>Streptomyces</taxon>
    </lineage>
</organism>